<proteinExistence type="predicted"/>
<dbReference type="Proteomes" id="UP000245429">
    <property type="component" value="Chromosome"/>
</dbReference>
<accession>A0A2U8QS70</accession>
<sequence>MILKEKTGTYKSIKNFLRSKSEDPIDENGILVFPEIFGPDINCIRPDMKKVIFNQNCFYTFDNSSSDSFEKGNIYTDKSFLGSIVVSENSEKYLNFVYPDSKVYRIKLGIDKNLFSCESNSKEKTIAYMPRKRKEDITQIIQILKAHQKIKDWQFTEIDNKSEKEVSDILKKSTFFLSLNHKEGFGLPSAEAMAAGNIVIGFSGQGGEEYFKPEFSFEIKEGEIIEFVETIESITSEYNNNPSLFKEKAEKASTFITSNYSMEKEEESILAAWQKILQNTNSIE</sequence>
<dbReference type="RefSeq" id="WP_109568104.1">
    <property type="nucleotide sequence ID" value="NZ_CP029463.1"/>
</dbReference>
<keyword evidence="2" id="KW-0808">Transferase</keyword>
<dbReference type="EMBL" id="CP029463">
    <property type="protein sequence ID" value="AWM12695.1"/>
    <property type="molecule type" value="Genomic_DNA"/>
</dbReference>
<name>A0A2U8QS70_9FLAO</name>
<evidence type="ECO:0000259" key="1">
    <source>
        <dbReference type="Pfam" id="PF00534"/>
    </source>
</evidence>
<gene>
    <name evidence="2" type="ORF">DI487_01620</name>
</gene>
<dbReference type="AlphaFoldDB" id="A0A2U8QS70"/>
<dbReference type="SUPFAM" id="SSF53756">
    <property type="entry name" value="UDP-Glycosyltransferase/glycogen phosphorylase"/>
    <property type="match status" value="1"/>
</dbReference>
<evidence type="ECO:0000313" key="2">
    <source>
        <dbReference type="EMBL" id="AWM12695.1"/>
    </source>
</evidence>
<feature type="domain" description="Glycosyl transferase family 1" evidence="1">
    <location>
        <begin position="159"/>
        <end position="250"/>
    </location>
</feature>
<organism evidence="2 3">
    <name type="scientific">Flavobacterium sediminis</name>
    <dbReference type="NCBI Taxonomy" id="2201181"/>
    <lineage>
        <taxon>Bacteria</taxon>
        <taxon>Pseudomonadati</taxon>
        <taxon>Bacteroidota</taxon>
        <taxon>Flavobacteriia</taxon>
        <taxon>Flavobacteriales</taxon>
        <taxon>Flavobacteriaceae</taxon>
        <taxon>Flavobacterium</taxon>
    </lineage>
</organism>
<protein>
    <submittedName>
        <fullName evidence="2">Glycosyl transferase family 1</fullName>
    </submittedName>
</protein>
<keyword evidence="3" id="KW-1185">Reference proteome</keyword>
<dbReference type="Pfam" id="PF00534">
    <property type="entry name" value="Glycos_transf_1"/>
    <property type="match status" value="1"/>
</dbReference>
<evidence type="ECO:0000313" key="3">
    <source>
        <dbReference type="Proteomes" id="UP000245429"/>
    </source>
</evidence>
<dbReference type="Gene3D" id="3.40.50.2000">
    <property type="entry name" value="Glycogen Phosphorylase B"/>
    <property type="match status" value="1"/>
</dbReference>
<dbReference type="InterPro" id="IPR001296">
    <property type="entry name" value="Glyco_trans_1"/>
</dbReference>
<dbReference type="KEGG" id="fse:DI487_01620"/>
<reference evidence="2 3" key="1">
    <citation type="submission" date="2018-05" db="EMBL/GenBank/DDBJ databases">
        <title>Flavobacterium sp. MEBiC07310.</title>
        <authorList>
            <person name="Baek K."/>
        </authorList>
    </citation>
    <scope>NUCLEOTIDE SEQUENCE [LARGE SCALE GENOMIC DNA]</scope>
    <source>
        <strain evidence="2 3">MEBiC07310</strain>
    </source>
</reference>
<dbReference type="OrthoDB" id="9797829at2"/>
<dbReference type="GO" id="GO:0016757">
    <property type="term" value="F:glycosyltransferase activity"/>
    <property type="evidence" value="ECO:0007669"/>
    <property type="project" value="InterPro"/>
</dbReference>